<evidence type="ECO:0000256" key="1">
    <source>
        <dbReference type="ARBA" id="ARBA00006096"/>
    </source>
</evidence>
<dbReference type="InterPro" id="IPR000667">
    <property type="entry name" value="Peptidase_S13"/>
</dbReference>
<dbReference type="GO" id="GO:0006508">
    <property type="term" value="P:proteolysis"/>
    <property type="evidence" value="ECO:0007669"/>
    <property type="project" value="InterPro"/>
</dbReference>
<dbReference type="GO" id="GO:0009002">
    <property type="term" value="F:serine-type D-Ala-D-Ala carboxypeptidase activity"/>
    <property type="evidence" value="ECO:0007669"/>
    <property type="project" value="UniProtKB-EC"/>
</dbReference>
<evidence type="ECO:0000313" key="4">
    <source>
        <dbReference type="EMBL" id="MXR38359.1"/>
    </source>
</evidence>
<keyword evidence="2 4" id="KW-0378">Hydrolase</keyword>
<comment type="similarity">
    <text evidence="1">Belongs to the peptidase S13 family.</text>
</comment>
<comment type="caution">
    <text evidence="4">The sequence shown here is derived from an EMBL/GenBank/DDBJ whole genome shotgun (WGS) entry which is preliminary data.</text>
</comment>
<evidence type="ECO:0000256" key="3">
    <source>
        <dbReference type="SAM" id="SignalP"/>
    </source>
</evidence>
<dbReference type="NCBIfam" id="TIGR00666">
    <property type="entry name" value="PBP4"/>
    <property type="match status" value="1"/>
</dbReference>
<feature type="chain" id="PRO_5032715981" evidence="3">
    <location>
        <begin position="20"/>
        <end position="464"/>
    </location>
</feature>
<dbReference type="Gene3D" id="3.50.80.20">
    <property type="entry name" value="D-Ala-D-Ala carboxypeptidase C, peptidase S13"/>
    <property type="match status" value="1"/>
</dbReference>
<dbReference type="RefSeq" id="WP_160798346.1">
    <property type="nucleotide sequence ID" value="NZ_WSSB01000022.1"/>
</dbReference>
<dbReference type="Gene3D" id="3.40.710.10">
    <property type="entry name" value="DD-peptidase/beta-lactamase superfamily"/>
    <property type="match status" value="2"/>
</dbReference>
<dbReference type="InterPro" id="IPR012338">
    <property type="entry name" value="Beta-lactam/transpept-like"/>
</dbReference>
<dbReference type="Pfam" id="PF02113">
    <property type="entry name" value="Peptidase_S13"/>
    <property type="match status" value="1"/>
</dbReference>
<dbReference type="GO" id="GO:0000270">
    <property type="term" value="P:peptidoglycan metabolic process"/>
    <property type="evidence" value="ECO:0007669"/>
    <property type="project" value="TreeGrafter"/>
</dbReference>
<evidence type="ECO:0000256" key="2">
    <source>
        <dbReference type="ARBA" id="ARBA00022801"/>
    </source>
</evidence>
<organism evidence="4 5">
    <name type="scientific">Craterilacuibacter sinensis</name>
    <dbReference type="NCBI Taxonomy" id="2686017"/>
    <lineage>
        <taxon>Bacteria</taxon>
        <taxon>Pseudomonadati</taxon>
        <taxon>Pseudomonadota</taxon>
        <taxon>Betaproteobacteria</taxon>
        <taxon>Neisseriales</taxon>
        <taxon>Neisseriaceae</taxon>
        <taxon>Craterilacuibacter</taxon>
    </lineage>
</organism>
<sequence length="464" mass="49107">MKRCLLLVLLCTSMGAPLAAALPDLAGLQENEVALWVGKVGSGDVLAEHRADVALNPASTMKLVTSFAALETLGPQWRWQSTLLSAAPLVGDTLQGDVYWQGRGDPLFDLPALDQLLGELRLRGVRRINGRLLLDKGAFATTGSAEDFEADAERAFAVAPDTHLTHLKVAWLHYYNDGAGTRVVLEPALPGVTLASDLSDAGETGRACADVRRYVRVRQQGNQISVSGALPRACDGASSFVNVLSADDYARQAFAARWARLGGEGPQGFGVAATPPEARTLALYRSPPLVQALSAINQYSNNTMARSLFLTLGAERPLTGDTVADATQVVRQVLAKNALDAQTLVLENGAGLSRRERISARALGELLRVAARGPYAGEFIASLPVAGESGTLKTRLGQWGPRLRLKTGTLAGVRALAGYWLAPDGERLAIVAIINSPRSGQLLPNLDALLDGVLASYAGVRPAP</sequence>
<keyword evidence="3" id="KW-0732">Signal</keyword>
<dbReference type="Proteomes" id="UP000467214">
    <property type="component" value="Unassembled WGS sequence"/>
</dbReference>
<keyword evidence="4" id="KW-0121">Carboxypeptidase</keyword>
<evidence type="ECO:0000313" key="5">
    <source>
        <dbReference type="Proteomes" id="UP000467214"/>
    </source>
</evidence>
<dbReference type="PANTHER" id="PTHR30023:SF0">
    <property type="entry name" value="PENICILLIN-SENSITIVE CARBOXYPEPTIDASE A"/>
    <property type="match status" value="1"/>
</dbReference>
<dbReference type="EC" id="3.4.16.4" evidence="4"/>
<dbReference type="SUPFAM" id="SSF56601">
    <property type="entry name" value="beta-lactamase/transpeptidase-like"/>
    <property type="match status" value="1"/>
</dbReference>
<dbReference type="AlphaFoldDB" id="A0A845BPV8"/>
<name>A0A845BPV8_9NEIS</name>
<keyword evidence="4" id="KW-0645">Protease</keyword>
<dbReference type="PRINTS" id="PR00922">
    <property type="entry name" value="DADACBPTASE3"/>
</dbReference>
<feature type="signal peptide" evidence="3">
    <location>
        <begin position="1"/>
        <end position="19"/>
    </location>
</feature>
<protein>
    <submittedName>
        <fullName evidence="4">D-alanyl-D-alanine carboxypeptidase/D-alanyl-D-alanine-endopeptidase</fullName>
        <ecNumber evidence="4">3.4.16.4</ecNumber>
    </submittedName>
</protein>
<dbReference type="EMBL" id="WSSB01000022">
    <property type="protein sequence ID" value="MXR38359.1"/>
    <property type="molecule type" value="Genomic_DNA"/>
</dbReference>
<dbReference type="PANTHER" id="PTHR30023">
    <property type="entry name" value="D-ALANYL-D-ALANINE CARBOXYPEPTIDASE"/>
    <property type="match status" value="1"/>
</dbReference>
<keyword evidence="5" id="KW-1185">Reference proteome</keyword>
<reference evidence="4 5" key="1">
    <citation type="submission" date="2019-12" db="EMBL/GenBank/DDBJ databases">
        <title>Neisseriaceae gen. nov. sp. Genome sequencing and assembly.</title>
        <authorList>
            <person name="Liu Z."/>
            <person name="Li A."/>
        </authorList>
    </citation>
    <scope>NUCLEOTIDE SEQUENCE [LARGE SCALE GENOMIC DNA]</scope>
    <source>
        <strain evidence="4 5">B2N2-7</strain>
    </source>
</reference>
<proteinExistence type="inferred from homology"/>
<accession>A0A845BPV8</accession>
<gene>
    <name evidence="4" type="primary">dacB</name>
    <name evidence="4" type="ORF">GQF02_15410</name>
</gene>